<evidence type="ECO:0000256" key="5">
    <source>
        <dbReference type="ARBA" id="ARBA00022984"/>
    </source>
</evidence>
<keyword evidence="5" id="KW-0573">Peptidoglycan synthesis</keyword>
<dbReference type="GO" id="GO:0071555">
    <property type="term" value="P:cell wall organization"/>
    <property type="evidence" value="ECO:0007669"/>
    <property type="project" value="UniProtKB-KW"/>
</dbReference>
<dbReference type="AlphaFoldDB" id="A0A0G1FJG4"/>
<accession>A0A0G1FJG4</accession>
<name>A0A0G1FJG4_9BACT</name>
<feature type="domain" description="Peptidase S11 D-alanyl-D-alanine carboxypeptidase A N-terminal" evidence="10">
    <location>
        <begin position="75"/>
        <end position="295"/>
    </location>
</feature>
<sequence>MKSRKSAGATRVISSKTKQRNIWFPWQSVVLTFLLLLLPPQNLYALRAMSEVNPEAAELPPPKVAPYPVKTGNVPLELTAEGIVVVDEDTNVKLFTKNPETRFFPASTTKIMTALITLEDYKLTDVVTVGNISTEGQMMNLVPGETMTVENLLYGILVHSANDAALALADHHIGGRERFIERMNEKAQTLHLTNTHFTNPIGLDDPNHYTTPEDLASLSLYSLKNPVISKIVGVPQITVADTLYQHFHVLKNVNELVGKIPGVAGLKTGWTENAGQSLVTTIMRNGRKVLIVLLKSQDRFSETETVLNWVFNNFVWQEFRPTS</sequence>
<dbReference type="SUPFAM" id="SSF56601">
    <property type="entry name" value="beta-lactamase/transpeptidase-like"/>
    <property type="match status" value="1"/>
</dbReference>
<evidence type="ECO:0000256" key="4">
    <source>
        <dbReference type="ARBA" id="ARBA00022960"/>
    </source>
</evidence>
<keyword evidence="4" id="KW-0133">Cell shape</keyword>
<dbReference type="Gene3D" id="3.40.710.10">
    <property type="entry name" value="DD-peptidase/beta-lactamase superfamily"/>
    <property type="match status" value="1"/>
</dbReference>
<evidence type="ECO:0000256" key="7">
    <source>
        <dbReference type="PIRSR" id="PIRSR618044-1"/>
    </source>
</evidence>
<evidence type="ECO:0000256" key="9">
    <source>
        <dbReference type="RuleBase" id="RU004016"/>
    </source>
</evidence>
<keyword evidence="2" id="KW-0732">Signal</keyword>
<reference evidence="11 12" key="1">
    <citation type="journal article" date="2015" name="Nature">
        <title>rRNA introns, odd ribosomes, and small enigmatic genomes across a large radiation of phyla.</title>
        <authorList>
            <person name="Brown C.T."/>
            <person name="Hug L.A."/>
            <person name="Thomas B.C."/>
            <person name="Sharon I."/>
            <person name="Castelle C.J."/>
            <person name="Singh A."/>
            <person name="Wilkins M.J."/>
            <person name="Williams K.H."/>
            <person name="Banfield J.F."/>
        </authorList>
    </citation>
    <scope>NUCLEOTIDE SEQUENCE [LARGE SCALE GENOMIC DNA]</scope>
</reference>
<dbReference type="InterPro" id="IPR001967">
    <property type="entry name" value="Peptidase_S11_N"/>
</dbReference>
<feature type="binding site" evidence="8">
    <location>
        <position position="267"/>
    </location>
    <ligand>
        <name>substrate</name>
    </ligand>
</feature>
<feature type="active site" evidence="7">
    <location>
        <position position="160"/>
    </location>
</feature>
<evidence type="ECO:0000256" key="8">
    <source>
        <dbReference type="PIRSR" id="PIRSR618044-2"/>
    </source>
</evidence>
<proteinExistence type="inferred from homology"/>
<dbReference type="GO" id="GO:0006508">
    <property type="term" value="P:proteolysis"/>
    <property type="evidence" value="ECO:0007669"/>
    <property type="project" value="InterPro"/>
</dbReference>
<organism evidence="11 12">
    <name type="scientific">Candidatus Gottesmanbacteria bacterium GW2011_GWB1_43_11</name>
    <dbReference type="NCBI Taxonomy" id="1618446"/>
    <lineage>
        <taxon>Bacteria</taxon>
        <taxon>Candidatus Gottesmaniibacteriota</taxon>
    </lineage>
</organism>
<dbReference type="PANTHER" id="PTHR21581:SF6">
    <property type="entry name" value="TRAFFICKING PROTEIN PARTICLE COMPLEX SUBUNIT 12"/>
    <property type="match status" value="1"/>
</dbReference>
<dbReference type="InterPro" id="IPR018044">
    <property type="entry name" value="Peptidase_S11"/>
</dbReference>
<dbReference type="GO" id="GO:0009252">
    <property type="term" value="P:peptidoglycan biosynthetic process"/>
    <property type="evidence" value="ECO:0007669"/>
    <property type="project" value="UniProtKB-KW"/>
</dbReference>
<evidence type="ECO:0000256" key="1">
    <source>
        <dbReference type="ARBA" id="ARBA00007164"/>
    </source>
</evidence>
<evidence type="ECO:0000256" key="2">
    <source>
        <dbReference type="ARBA" id="ARBA00022729"/>
    </source>
</evidence>
<dbReference type="Proteomes" id="UP000034050">
    <property type="component" value="Unassembled WGS sequence"/>
</dbReference>
<evidence type="ECO:0000313" key="11">
    <source>
        <dbReference type="EMBL" id="KKS87003.1"/>
    </source>
</evidence>
<dbReference type="EMBL" id="LCFD01000005">
    <property type="protein sequence ID" value="KKS87003.1"/>
    <property type="molecule type" value="Genomic_DNA"/>
</dbReference>
<gene>
    <name evidence="11" type="ORF">UV61_C0005G0024</name>
</gene>
<dbReference type="PATRIC" id="fig|1618446.3.peg.615"/>
<evidence type="ECO:0000256" key="3">
    <source>
        <dbReference type="ARBA" id="ARBA00022801"/>
    </source>
</evidence>
<dbReference type="InterPro" id="IPR012338">
    <property type="entry name" value="Beta-lactam/transpept-like"/>
</dbReference>
<comment type="similarity">
    <text evidence="1 9">Belongs to the peptidase S11 family.</text>
</comment>
<evidence type="ECO:0000256" key="6">
    <source>
        <dbReference type="ARBA" id="ARBA00023316"/>
    </source>
</evidence>
<dbReference type="PANTHER" id="PTHR21581">
    <property type="entry name" value="D-ALANYL-D-ALANINE CARBOXYPEPTIDASE"/>
    <property type="match status" value="1"/>
</dbReference>
<comment type="caution">
    <text evidence="11">The sequence shown here is derived from an EMBL/GenBank/DDBJ whole genome shotgun (WGS) entry which is preliminary data.</text>
</comment>
<feature type="active site" description="Proton acceptor" evidence="7">
    <location>
        <position position="110"/>
    </location>
</feature>
<dbReference type="GO" id="GO:0008360">
    <property type="term" value="P:regulation of cell shape"/>
    <property type="evidence" value="ECO:0007669"/>
    <property type="project" value="UniProtKB-KW"/>
</dbReference>
<evidence type="ECO:0000259" key="10">
    <source>
        <dbReference type="Pfam" id="PF00768"/>
    </source>
</evidence>
<dbReference type="STRING" id="1618446.UV61_C0005G0024"/>
<dbReference type="Pfam" id="PF00768">
    <property type="entry name" value="Peptidase_S11"/>
    <property type="match status" value="1"/>
</dbReference>
<feature type="active site" description="Acyl-ester intermediate" evidence="7">
    <location>
        <position position="107"/>
    </location>
</feature>
<keyword evidence="3" id="KW-0378">Hydrolase</keyword>
<protein>
    <recommendedName>
        <fullName evidence="10">Peptidase S11 D-alanyl-D-alanine carboxypeptidase A N-terminal domain-containing protein</fullName>
    </recommendedName>
</protein>
<evidence type="ECO:0000313" key="12">
    <source>
        <dbReference type="Proteomes" id="UP000034050"/>
    </source>
</evidence>
<dbReference type="GO" id="GO:0009002">
    <property type="term" value="F:serine-type D-Ala-D-Ala carboxypeptidase activity"/>
    <property type="evidence" value="ECO:0007669"/>
    <property type="project" value="InterPro"/>
</dbReference>
<keyword evidence="6" id="KW-0961">Cell wall biogenesis/degradation</keyword>
<dbReference type="PRINTS" id="PR00725">
    <property type="entry name" value="DADACBPTASE1"/>
</dbReference>